<dbReference type="Proteomes" id="UP000054270">
    <property type="component" value="Unassembled WGS sequence"/>
</dbReference>
<organism evidence="2 3">
    <name type="scientific">Hypholoma sublateritium (strain FD-334 SS-4)</name>
    <dbReference type="NCBI Taxonomy" id="945553"/>
    <lineage>
        <taxon>Eukaryota</taxon>
        <taxon>Fungi</taxon>
        <taxon>Dikarya</taxon>
        <taxon>Basidiomycota</taxon>
        <taxon>Agaricomycotina</taxon>
        <taxon>Agaricomycetes</taxon>
        <taxon>Agaricomycetidae</taxon>
        <taxon>Agaricales</taxon>
        <taxon>Agaricineae</taxon>
        <taxon>Strophariaceae</taxon>
        <taxon>Hypholoma</taxon>
    </lineage>
</organism>
<evidence type="ECO:0000313" key="3">
    <source>
        <dbReference type="Proteomes" id="UP000054270"/>
    </source>
</evidence>
<gene>
    <name evidence="2" type="ORF">HYPSUDRAFT_66229</name>
</gene>
<proteinExistence type="predicted"/>
<dbReference type="OMA" id="YWNAFDP"/>
<dbReference type="EMBL" id="KN817542">
    <property type="protein sequence ID" value="KJA23544.1"/>
    <property type="molecule type" value="Genomic_DNA"/>
</dbReference>
<name>A0A0D2NXP7_HYPSF</name>
<accession>A0A0D2NXP7</accession>
<reference evidence="3" key="1">
    <citation type="submission" date="2014-04" db="EMBL/GenBank/DDBJ databases">
        <title>Evolutionary Origins and Diversification of the Mycorrhizal Mutualists.</title>
        <authorList>
            <consortium name="DOE Joint Genome Institute"/>
            <consortium name="Mycorrhizal Genomics Consortium"/>
            <person name="Kohler A."/>
            <person name="Kuo A."/>
            <person name="Nagy L.G."/>
            <person name="Floudas D."/>
            <person name="Copeland A."/>
            <person name="Barry K.W."/>
            <person name="Cichocki N."/>
            <person name="Veneault-Fourrey C."/>
            <person name="LaButti K."/>
            <person name="Lindquist E.A."/>
            <person name="Lipzen A."/>
            <person name="Lundell T."/>
            <person name="Morin E."/>
            <person name="Murat C."/>
            <person name="Riley R."/>
            <person name="Ohm R."/>
            <person name="Sun H."/>
            <person name="Tunlid A."/>
            <person name="Henrissat B."/>
            <person name="Grigoriev I.V."/>
            <person name="Hibbett D.S."/>
            <person name="Martin F."/>
        </authorList>
    </citation>
    <scope>NUCLEOTIDE SEQUENCE [LARGE SCALE GENOMIC DNA]</scope>
    <source>
        <strain evidence="3">FD-334 SS-4</strain>
    </source>
</reference>
<feature type="region of interest" description="Disordered" evidence="1">
    <location>
        <begin position="75"/>
        <end position="105"/>
    </location>
</feature>
<feature type="compositionally biased region" description="Polar residues" evidence="1">
    <location>
        <begin position="140"/>
        <end position="153"/>
    </location>
</feature>
<dbReference type="OrthoDB" id="3265863at2759"/>
<feature type="region of interest" description="Disordered" evidence="1">
    <location>
        <begin position="126"/>
        <end position="153"/>
    </location>
</feature>
<sequence length="310" mass="33558">MGRALYSQTYPAPAPVVTIRTEPEIAPQPCEPWSSWDHFDPDSEEFFQDAEYEAFIDPAQYAREQLASARANNLNDADGDAASETSESSDSGASAGNGESPMAVGADDPAVLIADIYTNHSARWSNGSADAVSPTDPEWSPQTALSVNTSTSSMPTLFSVSSPASEYSPAFIPPPLDHHVTRSPMLRRMPPITPITITRTQTQTRVSDADDVNFMMRSPTPDSSAPSTPLPGETTFFPPQSLLTPSPPPSVTPRFYAWQQRAVPTLATPVSPTRIRSASRDGPLTNPRARMSYIRIDAPPARIRIPNTVM</sequence>
<dbReference type="AlphaFoldDB" id="A0A0D2NXP7"/>
<feature type="compositionally biased region" description="Low complexity" evidence="1">
    <location>
        <begin position="75"/>
        <end position="100"/>
    </location>
</feature>
<evidence type="ECO:0000256" key="1">
    <source>
        <dbReference type="SAM" id="MobiDB-lite"/>
    </source>
</evidence>
<keyword evidence="3" id="KW-1185">Reference proteome</keyword>
<protein>
    <submittedName>
        <fullName evidence="2">Uncharacterized protein</fullName>
    </submittedName>
</protein>
<evidence type="ECO:0000313" key="2">
    <source>
        <dbReference type="EMBL" id="KJA23544.1"/>
    </source>
</evidence>